<accession>A0A060QGJ8</accession>
<organism evidence="1 2">
    <name type="scientific">Asaia bogorensis</name>
    <dbReference type="NCBI Taxonomy" id="91915"/>
    <lineage>
        <taxon>Bacteria</taxon>
        <taxon>Pseudomonadati</taxon>
        <taxon>Pseudomonadota</taxon>
        <taxon>Alphaproteobacteria</taxon>
        <taxon>Acetobacterales</taxon>
        <taxon>Acetobacteraceae</taxon>
        <taxon>Asaia</taxon>
    </lineage>
</organism>
<sequence>MEMGRASCCIVVRHEVPLFVAATRRQTCHNRLRSMVCPCRV</sequence>
<dbReference type="EMBL" id="CBLX010000012">
    <property type="protein sequence ID" value="CDG39798.1"/>
    <property type="molecule type" value="Genomic_DNA"/>
</dbReference>
<reference evidence="1 2" key="1">
    <citation type="journal article" date="2014" name="Genome Biol. Evol.">
        <title>Acetic acid bacteria genomes reveal functional traits for adaptation to life in insect guts.</title>
        <authorList>
            <person name="Chouaia B."/>
            <person name="Gaiarsa S."/>
            <person name="Crotti E."/>
            <person name="Comandatore F."/>
            <person name="Degli Esposti M."/>
            <person name="Ricci I."/>
            <person name="Alma A."/>
            <person name="Favia G."/>
            <person name="Bandi C."/>
            <person name="Daffonchio D."/>
        </authorList>
    </citation>
    <scope>NUCLEOTIDE SEQUENCE [LARGE SCALE GENOMIC DNA]</scope>
    <source>
        <strain evidence="1 2">SF2.1</strain>
    </source>
</reference>
<proteinExistence type="predicted"/>
<dbReference type="AlphaFoldDB" id="A0A060QGJ8"/>
<reference evidence="1 2" key="2">
    <citation type="journal article" date="2014" name="PLoS ONE">
        <title>Evolution of mitochondria reconstructed from the energy metabolism of living bacteria.</title>
        <authorList>
            <person name="Degli Esposti M."/>
            <person name="Chouaia B."/>
            <person name="Comandatore F."/>
            <person name="Crotti E."/>
            <person name="Sassera D."/>
            <person name="Lievens P.M."/>
            <person name="Daffonchio D."/>
            <person name="Bandi C."/>
        </authorList>
    </citation>
    <scope>NUCLEOTIDE SEQUENCE [LARGE SCALE GENOMIC DNA]</scope>
    <source>
        <strain evidence="1 2">SF2.1</strain>
    </source>
</reference>
<protein>
    <submittedName>
        <fullName evidence="1">Uncharacterized protein</fullName>
    </submittedName>
</protein>
<evidence type="ECO:0000313" key="1">
    <source>
        <dbReference type="EMBL" id="CDG39798.1"/>
    </source>
</evidence>
<comment type="caution">
    <text evidence="1">The sequence shown here is derived from an EMBL/GenBank/DDBJ whole genome shotgun (WGS) entry which is preliminary data.</text>
</comment>
<gene>
    <name evidence="1" type="ORF">ASAP_1753</name>
</gene>
<evidence type="ECO:0000313" key="2">
    <source>
        <dbReference type="Proteomes" id="UP000027583"/>
    </source>
</evidence>
<name>A0A060QGJ8_9PROT</name>
<dbReference type="Proteomes" id="UP000027583">
    <property type="component" value="Unassembled WGS sequence"/>
</dbReference>